<keyword evidence="3" id="KW-1185">Reference proteome</keyword>
<dbReference type="Proteomes" id="UP000554482">
    <property type="component" value="Unassembled WGS sequence"/>
</dbReference>
<sequence length="82" mass="9520">QLSLAFPLLLAVLSNFLLDGRFLRRVESLSWIRPHVHFSRFPWIVGSPCCVTHRLYLHDPHCHCQGYTKEFTDSPSQASIRN</sequence>
<organism evidence="2 3">
    <name type="scientific">Thalictrum thalictroides</name>
    <name type="common">Rue-anemone</name>
    <name type="synonym">Anemone thalictroides</name>
    <dbReference type="NCBI Taxonomy" id="46969"/>
    <lineage>
        <taxon>Eukaryota</taxon>
        <taxon>Viridiplantae</taxon>
        <taxon>Streptophyta</taxon>
        <taxon>Embryophyta</taxon>
        <taxon>Tracheophyta</taxon>
        <taxon>Spermatophyta</taxon>
        <taxon>Magnoliopsida</taxon>
        <taxon>Ranunculales</taxon>
        <taxon>Ranunculaceae</taxon>
        <taxon>Thalictroideae</taxon>
        <taxon>Thalictrum</taxon>
    </lineage>
</organism>
<evidence type="ECO:0000256" key="1">
    <source>
        <dbReference type="SAM" id="SignalP"/>
    </source>
</evidence>
<reference evidence="2 3" key="1">
    <citation type="submission" date="2020-06" db="EMBL/GenBank/DDBJ databases">
        <title>Transcriptomic and genomic resources for Thalictrum thalictroides and T. hernandezii: Facilitating candidate gene discovery in an emerging model plant lineage.</title>
        <authorList>
            <person name="Arias T."/>
            <person name="Riano-Pachon D.M."/>
            <person name="Di Stilio V.S."/>
        </authorList>
    </citation>
    <scope>NUCLEOTIDE SEQUENCE [LARGE SCALE GENOMIC DNA]</scope>
    <source>
        <strain evidence="3">cv. WT478/WT964</strain>
        <tissue evidence="2">Leaves</tissue>
    </source>
</reference>
<gene>
    <name evidence="2" type="ORF">FRX31_011036</name>
</gene>
<feature type="signal peptide" evidence="1">
    <location>
        <begin position="1"/>
        <end position="28"/>
    </location>
</feature>
<proteinExistence type="predicted"/>
<feature type="chain" id="PRO_5029813885" evidence="1">
    <location>
        <begin position="29"/>
        <end position="82"/>
    </location>
</feature>
<protein>
    <submittedName>
        <fullName evidence="2">Uncharacterized protein</fullName>
    </submittedName>
</protein>
<evidence type="ECO:0000313" key="2">
    <source>
        <dbReference type="EMBL" id="KAF5199377.1"/>
    </source>
</evidence>
<dbReference type="EMBL" id="JABWDY010012060">
    <property type="protein sequence ID" value="KAF5199377.1"/>
    <property type="molecule type" value="Genomic_DNA"/>
</dbReference>
<name>A0A7J6WQZ7_THATH</name>
<comment type="caution">
    <text evidence="2">The sequence shown here is derived from an EMBL/GenBank/DDBJ whole genome shotgun (WGS) entry which is preliminary data.</text>
</comment>
<keyword evidence="1" id="KW-0732">Signal</keyword>
<evidence type="ECO:0000313" key="3">
    <source>
        <dbReference type="Proteomes" id="UP000554482"/>
    </source>
</evidence>
<dbReference type="AlphaFoldDB" id="A0A7J6WQZ7"/>
<feature type="non-terminal residue" evidence="2">
    <location>
        <position position="1"/>
    </location>
</feature>
<accession>A0A7J6WQZ7</accession>